<dbReference type="InterPro" id="IPR002491">
    <property type="entry name" value="ABC_transptr_periplasmic_BD"/>
</dbReference>
<keyword evidence="5" id="KW-1185">Reference proteome</keyword>
<dbReference type="PANTHER" id="PTHR30535">
    <property type="entry name" value="VITAMIN B12-BINDING PROTEIN"/>
    <property type="match status" value="1"/>
</dbReference>
<dbReference type="Pfam" id="PF01497">
    <property type="entry name" value="Peripla_BP_2"/>
    <property type="match status" value="1"/>
</dbReference>
<dbReference type="Gene3D" id="3.40.50.1980">
    <property type="entry name" value="Nitrogenase molybdenum iron protein domain"/>
    <property type="match status" value="2"/>
</dbReference>
<evidence type="ECO:0000313" key="5">
    <source>
        <dbReference type="Proteomes" id="UP001143347"/>
    </source>
</evidence>
<dbReference type="Proteomes" id="UP001143347">
    <property type="component" value="Unassembled WGS sequence"/>
</dbReference>
<comment type="caution">
    <text evidence="4">The sequence shown here is derived from an EMBL/GenBank/DDBJ whole genome shotgun (WGS) entry which is preliminary data.</text>
</comment>
<dbReference type="SUPFAM" id="SSF53807">
    <property type="entry name" value="Helical backbone' metal receptor"/>
    <property type="match status" value="1"/>
</dbReference>
<organism evidence="4 5">
    <name type="scientific">Gordonia aquimaris</name>
    <dbReference type="NCBI Taxonomy" id="2984863"/>
    <lineage>
        <taxon>Bacteria</taxon>
        <taxon>Bacillati</taxon>
        <taxon>Actinomycetota</taxon>
        <taxon>Actinomycetes</taxon>
        <taxon>Mycobacteriales</taxon>
        <taxon>Gordoniaceae</taxon>
        <taxon>Gordonia</taxon>
    </lineage>
</organism>
<dbReference type="PANTHER" id="PTHR30535:SF7">
    <property type="entry name" value="IRON(III) DICITRATE-BINDING PROTEIN"/>
    <property type="match status" value="1"/>
</dbReference>
<dbReference type="PROSITE" id="PS51257">
    <property type="entry name" value="PROKAR_LIPOPROTEIN"/>
    <property type="match status" value="1"/>
</dbReference>
<protein>
    <submittedName>
        <fullName evidence="4">ABC transporter substrate-binding protein</fullName>
    </submittedName>
</protein>
<dbReference type="PROSITE" id="PS50983">
    <property type="entry name" value="FE_B12_PBP"/>
    <property type="match status" value="1"/>
</dbReference>
<accession>A0A9X3D803</accession>
<dbReference type="EMBL" id="JAPKFM010000033">
    <property type="protein sequence ID" value="MCX2966798.1"/>
    <property type="molecule type" value="Genomic_DNA"/>
</dbReference>
<proteinExistence type="inferred from homology"/>
<name>A0A9X3D803_9ACTN</name>
<dbReference type="InterPro" id="IPR050902">
    <property type="entry name" value="ABC_Transporter_SBP"/>
</dbReference>
<evidence type="ECO:0000313" key="4">
    <source>
        <dbReference type="EMBL" id="MCX2966798.1"/>
    </source>
</evidence>
<dbReference type="AlphaFoldDB" id="A0A9X3D803"/>
<keyword evidence="2" id="KW-0732">Signal</keyword>
<sequence>MMPTLRPVTIGIAAAAAILGLTTACGTTDSTDADAVAGDHVTVTNCGADVTYPQPVQRLFVNDGGMIAIALAAGAHDQIVAVSSMARDSEVLRLAYGPQVDDLHQVSPDQPTLENIVGARPEVLYAGYNYGMSESRGITPEILAQHDIDVYQLSEACRQVAGEKTRGTMDPWVALDTDLRNIGTITGNADVGAQAADDVATRLDALRAAPQPADKPTIFLFDSGTDTIFSSGSYGGPQGIIDAAGARNATEDVADTWTTVSWERLATADPDLIAFVDYPGQTVDEKIAALKDHPASKDLAAVRENRFINLPYAMWVSSPLNIDSAETLRAVLEDHGLAPQSGVEPSLDVSQLRLGGNDWLAS</sequence>
<reference evidence="4" key="1">
    <citation type="submission" date="2022-10" db="EMBL/GenBank/DDBJ databases">
        <title>WGS of marine actinomycetes from Thailand.</title>
        <authorList>
            <person name="Thawai C."/>
        </authorList>
    </citation>
    <scope>NUCLEOTIDE SEQUENCE</scope>
    <source>
        <strain evidence="4">SW21</strain>
    </source>
</reference>
<dbReference type="RefSeq" id="WP_266063552.1">
    <property type="nucleotide sequence ID" value="NZ_JAPKFM010000033.1"/>
</dbReference>
<feature type="signal peptide" evidence="2">
    <location>
        <begin position="1"/>
        <end position="26"/>
    </location>
</feature>
<evidence type="ECO:0000256" key="1">
    <source>
        <dbReference type="ARBA" id="ARBA00008814"/>
    </source>
</evidence>
<feature type="domain" description="Fe/B12 periplasmic-binding" evidence="3">
    <location>
        <begin position="58"/>
        <end position="336"/>
    </location>
</feature>
<evidence type="ECO:0000256" key="2">
    <source>
        <dbReference type="SAM" id="SignalP"/>
    </source>
</evidence>
<comment type="similarity">
    <text evidence="1">Belongs to the bacterial solute-binding protein 8 family.</text>
</comment>
<evidence type="ECO:0000259" key="3">
    <source>
        <dbReference type="PROSITE" id="PS50983"/>
    </source>
</evidence>
<feature type="chain" id="PRO_5040821565" evidence="2">
    <location>
        <begin position="27"/>
        <end position="362"/>
    </location>
</feature>
<gene>
    <name evidence="4" type="ORF">OSB52_22230</name>
</gene>